<evidence type="ECO:0000313" key="2">
    <source>
        <dbReference type="Proteomes" id="UP000017090"/>
    </source>
</evidence>
<dbReference type="RefSeq" id="WP_023053754.1">
    <property type="nucleotide sequence ID" value="NZ_AWXA01000036.1"/>
</dbReference>
<accession>U7ULG9</accession>
<name>U7ULG9_9FIRM</name>
<dbReference type="STRING" id="1111454.HMPREF1250_0198"/>
<organism evidence="1 2">
    <name type="scientific">Megasphaera vaginalis</name>
    <name type="common">ex Srinivasan et al. 2021</name>
    <dbReference type="NCBI Taxonomy" id="1111454"/>
    <lineage>
        <taxon>Bacteria</taxon>
        <taxon>Bacillati</taxon>
        <taxon>Bacillota</taxon>
        <taxon>Negativicutes</taxon>
        <taxon>Veillonellales</taxon>
        <taxon>Veillonellaceae</taxon>
        <taxon>Megasphaera</taxon>
    </lineage>
</organism>
<keyword evidence="2" id="KW-1185">Reference proteome</keyword>
<gene>
    <name evidence="1" type="ORF">HMPREF1250_0198</name>
</gene>
<proteinExistence type="predicted"/>
<dbReference type="EMBL" id="AWXA01000036">
    <property type="protein sequence ID" value="ERT59348.1"/>
    <property type="molecule type" value="Genomic_DNA"/>
</dbReference>
<dbReference type="OrthoDB" id="89089at2"/>
<dbReference type="eggNOG" id="COG3628">
    <property type="taxonomic scope" value="Bacteria"/>
</dbReference>
<dbReference type="Proteomes" id="UP000017090">
    <property type="component" value="Unassembled WGS sequence"/>
</dbReference>
<dbReference type="PATRIC" id="fig|1111454.3.peg.1274"/>
<evidence type="ECO:0000313" key="1">
    <source>
        <dbReference type="EMBL" id="ERT59348.1"/>
    </source>
</evidence>
<comment type="caution">
    <text evidence="1">The sequence shown here is derived from an EMBL/GenBank/DDBJ whole genome shotgun (WGS) entry which is preliminary data.</text>
</comment>
<dbReference type="Pfam" id="PF10934">
    <property type="entry name" value="Sheath_initiator"/>
    <property type="match status" value="1"/>
</dbReference>
<dbReference type="InterPro" id="IPR020288">
    <property type="entry name" value="Sheath_initiator"/>
</dbReference>
<reference evidence="1 2" key="1">
    <citation type="submission" date="2013-09" db="EMBL/GenBank/DDBJ databases">
        <authorList>
            <person name="Durkin A.S."/>
            <person name="Haft D.R."/>
            <person name="McCorrison J."/>
            <person name="Torralba M."/>
            <person name="Gillis M."/>
            <person name="Haft D.H."/>
            <person name="Methe B."/>
            <person name="Sutton G."/>
            <person name="Nelson K.E."/>
        </authorList>
    </citation>
    <scope>NUCLEOTIDE SEQUENCE [LARGE SCALE GENOMIC DNA]</scope>
    <source>
        <strain evidence="1 2">BV3C16-1</strain>
    </source>
</reference>
<sequence length="146" mass="16564">MSEAYPYTGINSLSYSWANQNTNDLPIPTELGFDFEKDCFMYDGDGKHVIVEGDDAIKVWVYKALKTERFQYLAYSWQYGLEIKPFIGKVMGVSHRKSELRRVIIECLMVNPYIKSIDSVTITAVGDSLTVDVTLTTVYGKVNINV</sequence>
<dbReference type="AlphaFoldDB" id="U7ULG9"/>
<protein>
    <submittedName>
        <fullName evidence="1">PF10934 family protein</fullName>
    </submittedName>
</protein>